<feature type="transmembrane region" description="Helical" evidence="1">
    <location>
        <begin position="6"/>
        <end position="27"/>
    </location>
</feature>
<reference evidence="2" key="1">
    <citation type="submission" date="2022-12" db="EMBL/GenBank/DDBJ databases">
        <title>Description and comparative metabolic analysis of Aerococcus sp. nov., isolated from the feces of a pig.</title>
        <authorList>
            <person name="Chang Y.-H."/>
        </authorList>
    </citation>
    <scope>NUCLEOTIDE SEQUENCE</scope>
    <source>
        <strain evidence="2">YH-aer222</strain>
    </source>
</reference>
<name>A0A9X3FN20_9LACT</name>
<evidence type="ECO:0000256" key="1">
    <source>
        <dbReference type="SAM" id="Phobius"/>
    </source>
</evidence>
<gene>
    <name evidence="2" type="ORF">OW157_04000</name>
</gene>
<proteinExistence type="predicted"/>
<dbReference type="AlphaFoldDB" id="A0A9X3FN20"/>
<accession>A0A9X3FN20</accession>
<protein>
    <submittedName>
        <fullName evidence="2">Uncharacterized protein</fullName>
    </submittedName>
</protein>
<comment type="caution">
    <text evidence="2">The sequence shown here is derived from an EMBL/GenBank/DDBJ whole genome shotgun (WGS) entry which is preliminary data.</text>
</comment>
<keyword evidence="1" id="KW-0812">Transmembrane</keyword>
<evidence type="ECO:0000313" key="3">
    <source>
        <dbReference type="Proteomes" id="UP001146670"/>
    </source>
</evidence>
<dbReference type="Proteomes" id="UP001146670">
    <property type="component" value="Unassembled WGS sequence"/>
</dbReference>
<dbReference type="RefSeq" id="WP_268752046.1">
    <property type="nucleotide sequence ID" value="NZ_JAPRFQ010000001.1"/>
</dbReference>
<keyword evidence="1" id="KW-0472">Membrane</keyword>
<keyword evidence="3" id="KW-1185">Reference proteome</keyword>
<evidence type="ECO:0000313" key="2">
    <source>
        <dbReference type="EMBL" id="MCZ0725733.1"/>
    </source>
</evidence>
<organism evidence="2 3">
    <name type="scientific">Aerococcus kribbianus</name>
    <dbReference type="NCBI Taxonomy" id="2999064"/>
    <lineage>
        <taxon>Bacteria</taxon>
        <taxon>Bacillati</taxon>
        <taxon>Bacillota</taxon>
        <taxon>Bacilli</taxon>
        <taxon>Lactobacillales</taxon>
        <taxon>Aerococcaceae</taxon>
        <taxon>Aerococcus</taxon>
    </lineage>
</organism>
<feature type="transmembrane region" description="Helical" evidence="1">
    <location>
        <begin position="89"/>
        <end position="111"/>
    </location>
</feature>
<sequence>MTTQIIVLIVSGAFCLVGGFLLAYTIYQLTLIDAQARGLAHPKLWGVLNAGSNNGNGFIIPYLIHRNKYPIQNLSKQQKQEMMNYKKKAYTALAFHLVAGIIFIISFIIWLGV</sequence>
<keyword evidence="1" id="KW-1133">Transmembrane helix</keyword>
<dbReference type="EMBL" id="JAPRFR010000001">
    <property type="protein sequence ID" value="MCZ0725733.1"/>
    <property type="molecule type" value="Genomic_DNA"/>
</dbReference>